<accession>A0A0E9QD98</accession>
<sequence>MMLYSVCISAKTAIHHCVLLLFSATVDIRVIESVII</sequence>
<evidence type="ECO:0000313" key="1">
    <source>
        <dbReference type="EMBL" id="JAH14103.1"/>
    </source>
</evidence>
<proteinExistence type="predicted"/>
<reference evidence="1" key="2">
    <citation type="journal article" date="2015" name="Fish Shellfish Immunol.">
        <title>Early steps in the European eel (Anguilla anguilla)-Vibrio vulnificus interaction in the gills: Role of the RtxA13 toxin.</title>
        <authorList>
            <person name="Callol A."/>
            <person name="Pajuelo D."/>
            <person name="Ebbesson L."/>
            <person name="Teles M."/>
            <person name="MacKenzie S."/>
            <person name="Amaro C."/>
        </authorList>
    </citation>
    <scope>NUCLEOTIDE SEQUENCE</scope>
</reference>
<name>A0A0E9QD98_ANGAN</name>
<dbReference type="AlphaFoldDB" id="A0A0E9QD98"/>
<organism evidence="1">
    <name type="scientific">Anguilla anguilla</name>
    <name type="common">European freshwater eel</name>
    <name type="synonym">Muraena anguilla</name>
    <dbReference type="NCBI Taxonomy" id="7936"/>
    <lineage>
        <taxon>Eukaryota</taxon>
        <taxon>Metazoa</taxon>
        <taxon>Chordata</taxon>
        <taxon>Craniata</taxon>
        <taxon>Vertebrata</taxon>
        <taxon>Euteleostomi</taxon>
        <taxon>Actinopterygii</taxon>
        <taxon>Neopterygii</taxon>
        <taxon>Teleostei</taxon>
        <taxon>Anguilliformes</taxon>
        <taxon>Anguillidae</taxon>
        <taxon>Anguilla</taxon>
    </lineage>
</organism>
<dbReference type="EMBL" id="GBXM01094474">
    <property type="protein sequence ID" value="JAH14103.1"/>
    <property type="molecule type" value="Transcribed_RNA"/>
</dbReference>
<reference evidence="1" key="1">
    <citation type="submission" date="2014-11" db="EMBL/GenBank/DDBJ databases">
        <authorList>
            <person name="Amaro Gonzalez C."/>
        </authorList>
    </citation>
    <scope>NUCLEOTIDE SEQUENCE</scope>
</reference>
<protein>
    <submittedName>
        <fullName evidence="1">Uncharacterized protein</fullName>
    </submittedName>
</protein>